<proteinExistence type="predicted"/>
<sequence length="656" mass="74429">MPNPPGFRVSQQLRPNGSQAACDPCRARKVACDHARPACSRCRAKNRANECTYSANVSRKIKSSDDLLPPLDGEQSDAPTPRQSKRMRLGYTSSLEETQPSLSSASHNNLLEHVSPLQSPIPNRQIFFAQLPPPIRETCLSVLRALPGQRDAQMVYLEGEFQAKGWLHLAAHRIARWLQTVLAKSTSRTEEETLARVAQLISNNTAKPMRGPYPNWESWLDSFVGANTRWESIGLLWTHMECISDILDALVPRKLIRSHNNTSGHAAKTYLESCIRLTRHFTEESDLLADLYRRRSILISVIDGEFGLPIWESHGVAVNYIIYLNLHAPDVTTSYKPSAWSENNRRLACALFVFDKLGVMLTGRPPLLSHRYFAVPLPLDLRDEDLIAGSDVLERAINNLDERGWNTDGGLYPATVARARCMMAMIRDELIEATLNNRRNPSLEYLMDLKDREYTLVSEFPTSLRYDPQDLEDPVHDTQSLYMKIITHLEHLQNIFFIDRLLIRGGYGIRDNLLETSLTLSTLTLHFWIHKDQFADAMIRRNLEWLMLSYGAPAAGIMCQEALGEGEHSRDPNISRSTIIQQLSLLIGFFDWVRPSAPNAKLCANCRGIIQRVLDQCLNPVVQPVVPTFPIWNLGEQPDFNFELMDTFDWLRPPGP</sequence>
<keyword evidence="2" id="KW-1185">Reference proteome</keyword>
<protein>
    <submittedName>
        <fullName evidence="1">Uncharacterized protein</fullName>
    </submittedName>
</protein>
<evidence type="ECO:0000313" key="1">
    <source>
        <dbReference type="EMBL" id="KAJ3497072.1"/>
    </source>
</evidence>
<accession>A0ACC1R4A6</accession>
<reference evidence="1" key="1">
    <citation type="submission" date="2022-07" db="EMBL/GenBank/DDBJ databases">
        <title>Genome Sequence of Lecanicillium saksenae.</title>
        <authorList>
            <person name="Buettner E."/>
        </authorList>
    </citation>
    <scope>NUCLEOTIDE SEQUENCE</scope>
    <source>
        <strain evidence="1">VT-O1</strain>
    </source>
</reference>
<evidence type="ECO:0000313" key="2">
    <source>
        <dbReference type="Proteomes" id="UP001148737"/>
    </source>
</evidence>
<organism evidence="1 2">
    <name type="scientific">Lecanicillium saksenae</name>
    <dbReference type="NCBI Taxonomy" id="468837"/>
    <lineage>
        <taxon>Eukaryota</taxon>
        <taxon>Fungi</taxon>
        <taxon>Dikarya</taxon>
        <taxon>Ascomycota</taxon>
        <taxon>Pezizomycotina</taxon>
        <taxon>Sordariomycetes</taxon>
        <taxon>Hypocreomycetidae</taxon>
        <taxon>Hypocreales</taxon>
        <taxon>Cordycipitaceae</taxon>
        <taxon>Lecanicillium</taxon>
    </lineage>
</organism>
<dbReference type="Proteomes" id="UP001148737">
    <property type="component" value="Unassembled WGS sequence"/>
</dbReference>
<comment type="caution">
    <text evidence="1">The sequence shown here is derived from an EMBL/GenBank/DDBJ whole genome shotgun (WGS) entry which is preliminary data.</text>
</comment>
<dbReference type="EMBL" id="JANAKD010000140">
    <property type="protein sequence ID" value="KAJ3497072.1"/>
    <property type="molecule type" value="Genomic_DNA"/>
</dbReference>
<gene>
    <name evidence="1" type="ORF">NLG97_g2177</name>
</gene>
<name>A0ACC1R4A6_9HYPO</name>